<dbReference type="RefSeq" id="WP_163699420.1">
    <property type="nucleotide sequence ID" value="NZ_QXHD01000004.1"/>
</dbReference>
<evidence type="ECO:0000256" key="3">
    <source>
        <dbReference type="ARBA" id="ARBA00022553"/>
    </source>
</evidence>
<evidence type="ECO:0000256" key="4">
    <source>
        <dbReference type="ARBA" id="ARBA00022777"/>
    </source>
</evidence>
<dbReference type="InterPro" id="IPR003594">
    <property type="entry name" value="HATPase_dom"/>
</dbReference>
<dbReference type="SMART" id="SM00448">
    <property type="entry name" value="REC"/>
    <property type="match status" value="1"/>
</dbReference>
<gene>
    <name evidence="9" type="ORF">DXZ20_17045</name>
</gene>
<reference evidence="9 10" key="1">
    <citation type="journal article" date="2020" name="Microb. Ecol.">
        <title>Ecogenomics of the Marine Benthic Filamentous Cyanobacterium Adonisia.</title>
        <authorList>
            <person name="Walter J.M."/>
            <person name="Coutinho F.H."/>
            <person name="Leomil L."/>
            <person name="Hargreaves P.I."/>
            <person name="Campeao M.E."/>
            <person name="Vieira V.V."/>
            <person name="Silva B.S."/>
            <person name="Fistarol G.O."/>
            <person name="Salomon P.S."/>
            <person name="Sawabe T."/>
            <person name="Mino S."/>
            <person name="Hosokawa M."/>
            <person name="Miyashita H."/>
            <person name="Maruyama F."/>
            <person name="van Verk M.C."/>
            <person name="Dutilh B.E."/>
            <person name="Thompson C.C."/>
            <person name="Thompson F.L."/>
        </authorList>
    </citation>
    <scope>NUCLEOTIDE SEQUENCE [LARGE SCALE GENOMIC DNA]</scope>
    <source>
        <strain evidence="9 10">CCMR0081</strain>
    </source>
</reference>
<evidence type="ECO:0000259" key="7">
    <source>
        <dbReference type="PROSITE" id="PS50109"/>
    </source>
</evidence>
<keyword evidence="4 9" id="KW-0808">Transferase</keyword>
<keyword evidence="4 9" id="KW-0418">Kinase</keyword>
<dbReference type="GO" id="GO:0000155">
    <property type="term" value="F:phosphorelay sensor kinase activity"/>
    <property type="evidence" value="ECO:0007669"/>
    <property type="project" value="InterPro"/>
</dbReference>
<dbReference type="SMART" id="SM00388">
    <property type="entry name" value="HisKA"/>
    <property type="match status" value="1"/>
</dbReference>
<feature type="domain" description="Response regulatory" evidence="8">
    <location>
        <begin position="5"/>
        <end position="121"/>
    </location>
</feature>
<dbReference type="InterPro" id="IPR005467">
    <property type="entry name" value="His_kinase_dom"/>
</dbReference>
<dbReference type="InterPro" id="IPR011006">
    <property type="entry name" value="CheY-like_superfamily"/>
</dbReference>
<dbReference type="SUPFAM" id="SSF47384">
    <property type="entry name" value="Homodimeric domain of signal transducing histidine kinase"/>
    <property type="match status" value="1"/>
</dbReference>
<dbReference type="SMART" id="SM00387">
    <property type="entry name" value="HATPase_c"/>
    <property type="match status" value="1"/>
</dbReference>
<dbReference type="InterPro" id="IPR004358">
    <property type="entry name" value="Sig_transdc_His_kin-like_C"/>
</dbReference>
<comment type="catalytic activity">
    <reaction evidence="1">
        <text>ATP + protein L-histidine = ADP + protein N-phospho-L-histidine.</text>
        <dbReference type="EC" id="2.7.13.3"/>
    </reaction>
</comment>
<evidence type="ECO:0000313" key="10">
    <source>
        <dbReference type="Proteomes" id="UP000481033"/>
    </source>
</evidence>
<dbReference type="Pfam" id="PF00512">
    <property type="entry name" value="HisKA"/>
    <property type="match status" value="1"/>
</dbReference>
<dbReference type="Proteomes" id="UP000481033">
    <property type="component" value="Unassembled WGS sequence"/>
</dbReference>
<accession>A0A6M0RM64</accession>
<dbReference type="PROSITE" id="PS50110">
    <property type="entry name" value="RESPONSE_REGULATORY"/>
    <property type="match status" value="1"/>
</dbReference>
<dbReference type="SUPFAM" id="SSF55874">
    <property type="entry name" value="ATPase domain of HSP90 chaperone/DNA topoisomerase II/histidine kinase"/>
    <property type="match status" value="1"/>
</dbReference>
<evidence type="ECO:0000256" key="2">
    <source>
        <dbReference type="ARBA" id="ARBA00012438"/>
    </source>
</evidence>
<feature type="modified residue" description="4-aspartylphosphate" evidence="6">
    <location>
        <position position="54"/>
    </location>
</feature>
<dbReference type="InterPro" id="IPR036890">
    <property type="entry name" value="HATPase_C_sf"/>
</dbReference>
<dbReference type="SUPFAM" id="SSF52172">
    <property type="entry name" value="CheY-like"/>
    <property type="match status" value="1"/>
</dbReference>
<evidence type="ECO:0000256" key="1">
    <source>
        <dbReference type="ARBA" id="ARBA00000085"/>
    </source>
</evidence>
<dbReference type="InterPro" id="IPR036097">
    <property type="entry name" value="HisK_dim/P_sf"/>
</dbReference>
<dbReference type="Gene3D" id="1.10.287.130">
    <property type="match status" value="1"/>
</dbReference>
<dbReference type="CDD" id="cd00082">
    <property type="entry name" value="HisKA"/>
    <property type="match status" value="1"/>
</dbReference>
<dbReference type="Pfam" id="PF00072">
    <property type="entry name" value="Response_reg"/>
    <property type="match status" value="1"/>
</dbReference>
<keyword evidence="5" id="KW-0902">Two-component regulatory system</keyword>
<evidence type="ECO:0000259" key="8">
    <source>
        <dbReference type="PROSITE" id="PS50110"/>
    </source>
</evidence>
<dbReference type="Pfam" id="PF02518">
    <property type="entry name" value="HATPase_c"/>
    <property type="match status" value="1"/>
</dbReference>
<dbReference type="PROSITE" id="PS50109">
    <property type="entry name" value="HIS_KIN"/>
    <property type="match status" value="1"/>
</dbReference>
<keyword evidence="10" id="KW-1185">Reference proteome</keyword>
<protein>
    <recommendedName>
        <fullName evidence="2">histidine kinase</fullName>
        <ecNumber evidence="2">2.7.13.3</ecNumber>
    </recommendedName>
</protein>
<dbReference type="InterPro" id="IPR003661">
    <property type="entry name" value="HisK_dim/P_dom"/>
</dbReference>
<dbReference type="Gene3D" id="3.30.565.10">
    <property type="entry name" value="Histidine kinase-like ATPase, C-terminal domain"/>
    <property type="match status" value="1"/>
</dbReference>
<dbReference type="EC" id="2.7.13.3" evidence="2"/>
<sequence>MNAPTVLIIDDEPDNFDVISILLNDQEYQLHYIGNAAEVIDSLEIIQPDLILLDVMMPGINGVELCRQIRAVPKWQSIPITMVTALTRKEDLARCLNAGADDFISKPLNGLELRARVHSMLRIKHQHDHLQTLLKFREDMVHMLIHDLRNRLTDVLLGVEFLEMDVEPVIQERLAKIYKSAQGLQLLIDDLLKIALLESGNIRLNRANVDIRQLVNAVINNFRTIANQKSQSLISLFADDLVDTIFIDETLMYRVLDNLLSNAVKFSPSHSKIVVKVTGSQPDTLIIQVIDSGPGVPHKLRQQIFEKYEIGTLMPNVSQIGLGLALCKMIVETHQGNIFVKSNHPKGSIFEINLAHNPAFEPSP</sequence>
<keyword evidence="3 6" id="KW-0597">Phosphoprotein</keyword>
<dbReference type="PANTHER" id="PTHR43547">
    <property type="entry name" value="TWO-COMPONENT HISTIDINE KINASE"/>
    <property type="match status" value="1"/>
</dbReference>
<dbReference type="Gene3D" id="3.40.50.2300">
    <property type="match status" value="1"/>
</dbReference>
<dbReference type="AlphaFoldDB" id="A0A6M0RM64"/>
<dbReference type="CDD" id="cd00075">
    <property type="entry name" value="HATPase"/>
    <property type="match status" value="1"/>
</dbReference>
<evidence type="ECO:0000256" key="5">
    <source>
        <dbReference type="ARBA" id="ARBA00023012"/>
    </source>
</evidence>
<dbReference type="PRINTS" id="PR00344">
    <property type="entry name" value="BCTRLSENSOR"/>
</dbReference>
<evidence type="ECO:0000313" key="9">
    <source>
        <dbReference type="EMBL" id="NEZ57347.1"/>
    </source>
</evidence>
<dbReference type="EMBL" id="QXHD01000004">
    <property type="protein sequence ID" value="NEZ57347.1"/>
    <property type="molecule type" value="Genomic_DNA"/>
</dbReference>
<evidence type="ECO:0000256" key="6">
    <source>
        <dbReference type="PROSITE-ProRule" id="PRU00169"/>
    </source>
</evidence>
<feature type="domain" description="Histidine kinase" evidence="7">
    <location>
        <begin position="143"/>
        <end position="358"/>
    </location>
</feature>
<organism evidence="9 10">
    <name type="scientific">Adonisia turfae CCMR0081</name>
    <dbReference type="NCBI Taxonomy" id="2292702"/>
    <lineage>
        <taxon>Bacteria</taxon>
        <taxon>Bacillati</taxon>
        <taxon>Cyanobacteriota</taxon>
        <taxon>Adonisia</taxon>
        <taxon>Adonisia turfae</taxon>
    </lineage>
</organism>
<proteinExistence type="predicted"/>
<name>A0A6M0RM64_9CYAN</name>
<dbReference type="PANTHER" id="PTHR43547:SF2">
    <property type="entry name" value="HYBRID SIGNAL TRANSDUCTION HISTIDINE KINASE C"/>
    <property type="match status" value="1"/>
</dbReference>
<comment type="caution">
    <text evidence="9">The sequence shown here is derived from an EMBL/GenBank/DDBJ whole genome shotgun (WGS) entry which is preliminary data.</text>
</comment>
<dbReference type="InterPro" id="IPR001789">
    <property type="entry name" value="Sig_transdc_resp-reg_receiver"/>
</dbReference>